<dbReference type="eggNOG" id="ENOG50341BW">
    <property type="taxonomic scope" value="Bacteria"/>
</dbReference>
<comment type="caution">
    <text evidence="1">The sequence shown here is derived from an EMBL/GenBank/DDBJ whole genome shotgun (WGS) entry which is preliminary data.</text>
</comment>
<organism evidence="1 2">
    <name type="scientific">Enterococcus saccharolyticus subsp. saccharolyticus ATCC 43076</name>
    <dbReference type="NCBI Taxonomy" id="1139996"/>
    <lineage>
        <taxon>Bacteria</taxon>
        <taxon>Bacillati</taxon>
        <taxon>Bacillota</taxon>
        <taxon>Bacilli</taxon>
        <taxon>Lactobacillales</taxon>
        <taxon>Enterococcaceae</taxon>
        <taxon>Enterococcus</taxon>
    </lineage>
</organism>
<gene>
    <name evidence="1" type="ORF">OMQ_01319</name>
</gene>
<reference evidence="1 2" key="1">
    <citation type="submission" date="2013-03" db="EMBL/GenBank/DDBJ databases">
        <title>The Genome Sequence of Enterococcus saccharolyticus ATCC_43076 (Illumina only assembly).</title>
        <authorList>
            <consortium name="The Broad Institute Genomics Platform"/>
            <consortium name="The Broad Institute Genome Sequencing Center for Infectious Disease"/>
            <person name="Earl A."/>
            <person name="Russ C."/>
            <person name="Gilmore M."/>
            <person name="Surin D."/>
            <person name="Walker B."/>
            <person name="Young S."/>
            <person name="Zeng Q."/>
            <person name="Gargeya S."/>
            <person name="Fitzgerald M."/>
            <person name="Haas B."/>
            <person name="Abouelleil A."/>
            <person name="Allen A.W."/>
            <person name="Alvarado L."/>
            <person name="Arachchi H.M."/>
            <person name="Berlin A.M."/>
            <person name="Chapman S.B."/>
            <person name="Gainer-Dewar J."/>
            <person name="Goldberg J."/>
            <person name="Griggs A."/>
            <person name="Gujja S."/>
            <person name="Hansen M."/>
            <person name="Howarth C."/>
            <person name="Imamovic A."/>
            <person name="Ireland A."/>
            <person name="Larimer J."/>
            <person name="McCowan C."/>
            <person name="Murphy C."/>
            <person name="Pearson M."/>
            <person name="Poon T.W."/>
            <person name="Priest M."/>
            <person name="Roberts A."/>
            <person name="Saif S."/>
            <person name="Shea T."/>
            <person name="Sisk P."/>
            <person name="Sykes S."/>
            <person name="Wortman J."/>
            <person name="Nusbaum C."/>
            <person name="Birren B."/>
        </authorList>
    </citation>
    <scope>NUCLEOTIDE SEQUENCE [LARGE SCALE GENOMIC DNA]</scope>
    <source>
        <strain evidence="1 2">ATCC 43076</strain>
    </source>
</reference>
<dbReference type="RefSeq" id="WP_016175116.1">
    <property type="nucleotide sequence ID" value="NZ_KE136389.1"/>
</dbReference>
<dbReference type="STRING" id="41997.RV16_GL000251"/>
<dbReference type="PATRIC" id="fig|1139996.3.peg.1300"/>
<dbReference type="OrthoDB" id="2303045at2"/>
<sequence>MKIVYPPLVEQSVTYHSNEGISKAEMYRSMVEKGIITENGLPTPYTLENGWIKDFYEEENLSFESFLAMYPIFEQYDQELFKLVDGFWEIPVTLKRELLQELDSGNFDYDEKI</sequence>
<proteinExistence type="predicted"/>
<dbReference type="HOGENOM" id="CLU_135554_1_0_9"/>
<dbReference type="EMBL" id="AHYT01000004">
    <property type="protein sequence ID" value="EOT29367.1"/>
    <property type="molecule type" value="Genomic_DNA"/>
</dbReference>
<dbReference type="Proteomes" id="UP000014136">
    <property type="component" value="Unassembled WGS sequence"/>
</dbReference>
<dbReference type="AlphaFoldDB" id="S0JAQ4"/>
<evidence type="ECO:0000313" key="1">
    <source>
        <dbReference type="EMBL" id="EOT29367.1"/>
    </source>
</evidence>
<keyword evidence="2" id="KW-1185">Reference proteome</keyword>
<name>S0JAQ4_9ENTE</name>
<accession>S0JAQ4</accession>
<evidence type="ECO:0000313" key="2">
    <source>
        <dbReference type="Proteomes" id="UP000014136"/>
    </source>
</evidence>
<protein>
    <submittedName>
        <fullName evidence="1">Uncharacterized protein</fullName>
    </submittedName>
</protein>